<evidence type="ECO:0000256" key="1">
    <source>
        <dbReference type="SAM" id="Phobius"/>
    </source>
</evidence>
<dbReference type="Proteomes" id="UP000006729">
    <property type="component" value="Chromosome 18"/>
</dbReference>
<dbReference type="AlphaFoldDB" id="B9ILJ9"/>
<evidence type="ECO:0000313" key="2">
    <source>
        <dbReference type="EMBL" id="PNS93204.1"/>
    </source>
</evidence>
<sequence length="106" mass="12003">MGWIEKHNSNGFFENTECVYQTVKDLCCPSGHCVQVRQWLQASKSVQEACERRGDFIVSKKGVPAPWRYLFAKQQMLLGVGSLMAIYLSWEMVACLPAKFMPPSLA</sequence>
<keyword evidence="1" id="KW-0472">Membrane</keyword>
<dbReference type="HOGENOM" id="CLU_2227801_0_0_1"/>
<keyword evidence="1" id="KW-0812">Transmembrane</keyword>
<dbReference type="InParanoid" id="B9ILJ9"/>
<dbReference type="EMBL" id="CM009307">
    <property type="protein sequence ID" value="PNS93204.1"/>
    <property type="molecule type" value="Genomic_DNA"/>
</dbReference>
<organism evidence="2 3">
    <name type="scientific">Populus trichocarpa</name>
    <name type="common">Western balsam poplar</name>
    <name type="synonym">Populus balsamifera subsp. trichocarpa</name>
    <dbReference type="NCBI Taxonomy" id="3694"/>
    <lineage>
        <taxon>Eukaryota</taxon>
        <taxon>Viridiplantae</taxon>
        <taxon>Streptophyta</taxon>
        <taxon>Embryophyta</taxon>
        <taxon>Tracheophyta</taxon>
        <taxon>Spermatophyta</taxon>
        <taxon>Magnoliopsida</taxon>
        <taxon>eudicotyledons</taxon>
        <taxon>Gunneridae</taxon>
        <taxon>Pentapetalae</taxon>
        <taxon>rosids</taxon>
        <taxon>fabids</taxon>
        <taxon>Malpighiales</taxon>
        <taxon>Salicaceae</taxon>
        <taxon>Saliceae</taxon>
        <taxon>Populus</taxon>
    </lineage>
</organism>
<reference evidence="2 3" key="1">
    <citation type="journal article" date="2006" name="Science">
        <title>The genome of black cottonwood, Populus trichocarpa (Torr. &amp; Gray).</title>
        <authorList>
            <person name="Tuskan G.A."/>
            <person name="Difazio S."/>
            <person name="Jansson S."/>
            <person name="Bohlmann J."/>
            <person name="Grigoriev I."/>
            <person name="Hellsten U."/>
            <person name="Putnam N."/>
            <person name="Ralph S."/>
            <person name="Rombauts S."/>
            <person name="Salamov A."/>
            <person name="Schein J."/>
            <person name="Sterck L."/>
            <person name="Aerts A."/>
            <person name="Bhalerao R.R."/>
            <person name="Bhalerao R.P."/>
            <person name="Blaudez D."/>
            <person name="Boerjan W."/>
            <person name="Brun A."/>
            <person name="Brunner A."/>
            <person name="Busov V."/>
            <person name="Campbell M."/>
            <person name="Carlson J."/>
            <person name="Chalot M."/>
            <person name="Chapman J."/>
            <person name="Chen G.L."/>
            <person name="Cooper D."/>
            <person name="Coutinho P.M."/>
            <person name="Couturier J."/>
            <person name="Covert S."/>
            <person name="Cronk Q."/>
            <person name="Cunningham R."/>
            <person name="Davis J."/>
            <person name="Degroeve S."/>
            <person name="Dejardin A."/>
            <person name="Depamphilis C."/>
            <person name="Detter J."/>
            <person name="Dirks B."/>
            <person name="Dubchak I."/>
            <person name="Duplessis S."/>
            <person name="Ehlting J."/>
            <person name="Ellis B."/>
            <person name="Gendler K."/>
            <person name="Goodstein D."/>
            <person name="Gribskov M."/>
            <person name="Grimwood J."/>
            <person name="Groover A."/>
            <person name="Gunter L."/>
            <person name="Hamberger B."/>
            <person name="Heinze B."/>
            <person name="Helariutta Y."/>
            <person name="Henrissat B."/>
            <person name="Holligan D."/>
            <person name="Holt R."/>
            <person name="Huang W."/>
            <person name="Islam-Faridi N."/>
            <person name="Jones S."/>
            <person name="Jones-Rhoades M."/>
            <person name="Jorgensen R."/>
            <person name="Joshi C."/>
            <person name="Kangasjarvi J."/>
            <person name="Karlsson J."/>
            <person name="Kelleher C."/>
            <person name="Kirkpatrick R."/>
            <person name="Kirst M."/>
            <person name="Kohler A."/>
            <person name="Kalluri U."/>
            <person name="Larimer F."/>
            <person name="Leebens-Mack J."/>
            <person name="Leple J.C."/>
            <person name="Locascio P."/>
            <person name="Lou Y."/>
            <person name="Lucas S."/>
            <person name="Martin F."/>
            <person name="Montanini B."/>
            <person name="Napoli C."/>
            <person name="Nelson D.R."/>
            <person name="Nelson C."/>
            <person name="Nieminen K."/>
            <person name="Nilsson O."/>
            <person name="Pereda V."/>
            <person name="Peter G."/>
            <person name="Philippe R."/>
            <person name="Pilate G."/>
            <person name="Poliakov A."/>
            <person name="Razumovskaya J."/>
            <person name="Richardson P."/>
            <person name="Rinaldi C."/>
            <person name="Ritland K."/>
            <person name="Rouze P."/>
            <person name="Ryaboy D."/>
            <person name="Schmutz J."/>
            <person name="Schrader J."/>
            <person name="Segerman B."/>
            <person name="Shin H."/>
            <person name="Siddiqui A."/>
            <person name="Sterky F."/>
            <person name="Terry A."/>
            <person name="Tsai C.J."/>
            <person name="Uberbacher E."/>
            <person name="Unneberg P."/>
            <person name="Vahala J."/>
            <person name="Wall K."/>
            <person name="Wessler S."/>
            <person name="Yang G."/>
            <person name="Yin T."/>
            <person name="Douglas C."/>
            <person name="Marra M."/>
            <person name="Sandberg G."/>
            <person name="Van de Peer Y."/>
            <person name="Rokhsar D."/>
        </authorList>
    </citation>
    <scope>NUCLEOTIDE SEQUENCE [LARGE SCALE GENOMIC DNA]</scope>
    <source>
        <strain evidence="3">cv. Nisqually</strain>
    </source>
</reference>
<accession>B9ILJ9</accession>
<name>B9ILJ9_POPTR</name>
<proteinExistence type="predicted"/>
<keyword evidence="3" id="KW-1185">Reference proteome</keyword>
<gene>
    <name evidence="2" type="ORF">POPTR_018G075400</name>
</gene>
<protein>
    <submittedName>
        <fullName evidence="2">Uncharacterized protein</fullName>
    </submittedName>
</protein>
<feature type="transmembrane region" description="Helical" evidence="1">
    <location>
        <begin position="77"/>
        <end position="100"/>
    </location>
</feature>
<keyword evidence="1" id="KW-1133">Transmembrane helix</keyword>
<evidence type="ECO:0000313" key="3">
    <source>
        <dbReference type="Proteomes" id="UP000006729"/>
    </source>
</evidence>